<dbReference type="Pfam" id="PF10156">
    <property type="entry name" value="Med17"/>
    <property type="match status" value="1"/>
</dbReference>
<reference evidence="10" key="1">
    <citation type="submission" date="2020-12" db="EMBL/GenBank/DDBJ databases">
        <title>Metabolic potential, ecology and presence of endohyphal bacteria is reflected in genomic diversity of Mucoromycotina.</title>
        <authorList>
            <person name="Muszewska A."/>
            <person name="Okrasinska A."/>
            <person name="Steczkiewicz K."/>
            <person name="Drgas O."/>
            <person name="Orlowska M."/>
            <person name="Perlinska-Lenart U."/>
            <person name="Aleksandrzak-Piekarczyk T."/>
            <person name="Szatraj K."/>
            <person name="Zielenkiewicz U."/>
            <person name="Pilsyk S."/>
            <person name="Malc E."/>
            <person name="Mieczkowski P."/>
            <person name="Kruszewska J.S."/>
            <person name="Biernat P."/>
            <person name="Pawlowska J."/>
        </authorList>
    </citation>
    <scope>NUCLEOTIDE SEQUENCE</scope>
    <source>
        <strain evidence="10">WA0000051536</strain>
    </source>
</reference>
<evidence type="ECO:0000256" key="6">
    <source>
        <dbReference type="ARBA" id="ARBA00023242"/>
    </source>
</evidence>
<proteinExistence type="inferred from homology"/>
<evidence type="ECO:0000256" key="4">
    <source>
        <dbReference type="ARBA" id="ARBA00023015"/>
    </source>
</evidence>
<keyword evidence="8" id="KW-0010">Activator</keyword>
<gene>
    <name evidence="8" type="primary">MED17</name>
    <name evidence="10" type="ORF">INT44_000991</name>
</gene>
<name>A0A8H7QAH1_9FUNG</name>
<dbReference type="EMBL" id="JAEPRA010000002">
    <property type="protein sequence ID" value="KAG2188239.1"/>
    <property type="molecule type" value="Genomic_DNA"/>
</dbReference>
<dbReference type="GO" id="GO:0016592">
    <property type="term" value="C:mediator complex"/>
    <property type="evidence" value="ECO:0007669"/>
    <property type="project" value="InterPro"/>
</dbReference>
<organism evidence="10 11">
    <name type="scientific">Umbelopsis vinacea</name>
    <dbReference type="NCBI Taxonomy" id="44442"/>
    <lineage>
        <taxon>Eukaryota</taxon>
        <taxon>Fungi</taxon>
        <taxon>Fungi incertae sedis</taxon>
        <taxon>Mucoromycota</taxon>
        <taxon>Mucoromycotina</taxon>
        <taxon>Umbelopsidomycetes</taxon>
        <taxon>Umbelopsidales</taxon>
        <taxon>Umbelopsidaceae</taxon>
        <taxon>Umbelopsis</taxon>
    </lineage>
</organism>
<dbReference type="AlphaFoldDB" id="A0A8H7QAH1"/>
<evidence type="ECO:0000256" key="1">
    <source>
        <dbReference type="ARBA" id="ARBA00004123"/>
    </source>
</evidence>
<evidence type="ECO:0000256" key="8">
    <source>
        <dbReference type="RuleBase" id="RU364140"/>
    </source>
</evidence>
<evidence type="ECO:0000256" key="2">
    <source>
        <dbReference type="ARBA" id="ARBA00005635"/>
    </source>
</evidence>
<comment type="function">
    <text evidence="8">Component of the Mediator complex, a coactivator involved in the regulated transcription of nearly all RNA polymerase II-dependent genes. Mediator functions as a bridge to convey information from gene-specific regulatory proteins to the basal RNA polymerase II transcription machinery. Mediator is recruited to promoters by direct interactions with regulatory proteins and serves as a scaffold for the assembly of a functional preinitiation complex with RNA polymerase II and the general transcription factors.</text>
</comment>
<dbReference type="Proteomes" id="UP000612746">
    <property type="component" value="Unassembled WGS sequence"/>
</dbReference>
<evidence type="ECO:0000256" key="7">
    <source>
        <dbReference type="ARBA" id="ARBA00032014"/>
    </source>
</evidence>
<dbReference type="InterPro" id="IPR019313">
    <property type="entry name" value="Mediator_Med17"/>
</dbReference>
<evidence type="ECO:0000256" key="5">
    <source>
        <dbReference type="ARBA" id="ARBA00023163"/>
    </source>
</evidence>
<evidence type="ECO:0000313" key="10">
    <source>
        <dbReference type="EMBL" id="KAG2188239.1"/>
    </source>
</evidence>
<evidence type="ECO:0000256" key="3">
    <source>
        <dbReference type="ARBA" id="ARBA00019610"/>
    </source>
</evidence>
<evidence type="ECO:0000256" key="9">
    <source>
        <dbReference type="SAM" id="MobiDB-lite"/>
    </source>
</evidence>
<feature type="compositionally biased region" description="Polar residues" evidence="9">
    <location>
        <begin position="72"/>
        <end position="89"/>
    </location>
</feature>
<accession>A0A8H7QAH1</accession>
<keyword evidence="5 8" id="KW-0804">Transcription</keyword>
<dbReference type="GO" id="GO:0006357">
    <property type="term" value="P:regulation of transcription by RNA polymerase II"/>
    <property type="evidence" value="ECO:0007669"/>
    <property type="project" value="InterPro"/>
</dbReference>
<comment type="similarity">
    <text evidence="2 8">Belongs to the Mediator complex subunit 17 family.</text>
</comment>
<evidence type="ECO:0000313" key="11">
    <source>
        <dbReference type="Proteomes" id="UP000612746"/>
    </source>
</evidence>
<dbReference type="PANTHER" id="PTHR13114">
    <property type="entry name" value="MEDIATOR OF RNA POLYMERASE II TRANSCRIPTION SUBUNIT 17"/>
    <property type="match status" value="1"/>
</dbReference>
<comment type="subunit">
    <text evidence="8">Component of the Mediator complex.</text>
</comment>
<comment type="subcellular location">
    <subcellularLocation>
        <location evidence="1 8">Nucleus</location>
    </subcellularLocation>
</comment>
<keyword evidence="6 8" id="KW-0539">Nucleus</keyword>
<feature type="region of interest" description="Disordered" evidence="9">
    <location>
        <begin position="61"/>
        <end position="108"/>
    </location>
</feature>
<dbReference type="PANTHER" id="PTHR13114:SF7">
    <property type="entry name" value="MEDIATOR OF RNA POLYMERASE II TRANSCRIPTION SUBUNIT 17"/>
    <property type="match status" value="1"/>
</dbReference>
<comment type="caution">
    <text evidence="10">The sequence shown here is derived from an EMBL/GenBank/DDBJ whole genome shotgun (WGS) entry which is preliminary data.</text>
</comment>
<dbReference type="GO" id="GO:0070847">
    <property type="term" value="C:core mediator complex"/>
    <property type="evidence" value="ECO:0007669"/>
    <property type="project" value="TreeGrafter"/>
</dbReference>
<dbReference type="GO" id="GO:0003712">
    <property type="term" value="F:transcription coregulator activity"/>
    <property type="evidence" value="ECO:0007669"/>
    <property type="project" value="InterPro"/>
</dbReference>
<dbReference type="OrthoDB" id="10251234at2759"/>
<keyword evidence="11" id="KW-1185">Reference proteome</keyword>
<keyword evidence="4 8" id="KW-0805">Transcription regulation</keyword>
<sequence>MSKRVKISLEPASVRVPVDITEHGVEIFKEESTFHNKLMENANRIWFERGEWKNISGENLEENVSRKRSRSGTESPSLQDADQQLSQPEKPTLVDGKSATQLPFPDPQKLRESVVGKLNHAKSEIDVALDVINMLLSQRKTSAAKDLVLPPNTLQATYVSRPKQTAKHEAEASKLALGSKRKQLNDASKFLLEKAASLGSSVQAEQDFWDEALEMRRKCWLIQPGSAFQSYPGTAMASGERSFYVQYGFGDVGSKFREPTYAEISRAYDKSNSEDQQGAVQMMIPHTVRRHVVARLVESHIAGLDLNFDYSEKQLSNKAAASNVVDEDYLVFTDSCEQNESLLQQQLQLAQTTVFESELFHEILNEARSSNVDAKFIEDGVSVNIDVHNDLILQLKKDSDIERNHPTDETKTTHLCDYRRVASVIVNISMHLLLLRRYRYNIIESRRKLFRHHTSSSSGAPVTTTAAHSQLPAANRFSRPAGAGSNAMDSSLTASARHIPLFSFLSSQCKLLALVNRVRHAVSDCIASLCGEGGLDISVHYNMIDTAEQVSEGGAHKLEDGPHNLAINLTVTVIKGQCLRYSLRSPCSIIAQLPQTSLTLTSLQAFTELFKRQLNLLCLQMICDEANHLLQHSDLYPVDRKNIPEKQLWTVDEVEEKVNGLLLCKAADDSAVKASDIWRRVVIEPEDVILNSDSGNTSTNKQFTFIALANKDLQLERLEETLTMGQPQSSVESVLEFRQRARMLLKQWMKDVQKQLT</sequence>
<protein>
    <recommendedName>
        <fullName evidence="3 8">Mediator of RNA polymerase II transcription subunit 17</fullName>
    </recommendedName>
    <alternativeName>
        <fullName evidence="7 8">Mediator complex subunit 17</fullName>
    </alternativeName>
</protein>